<dbReference type="Gene3D" id="3.10.580.10">
    <property type="entry name" value="CBS-domain"/>
    <property type="match status" value="1"/>
</dbReference>
<protein>
    <submittedName>
        <fullName evidence="4">CBS domain-containing protein</fullName>
    </submittedName>
</protein>
<feature type="domain" description="CBS" evidence="3">
    <location>
        <begin position="9"/>
        <end position="69"/>
    </location>
</feature>
<name>A0A1Y6BPK9_9BACT</name>
<dbReference type="STRING" id="1513793.SAMN06296036_105271"/>
<dbReference type="SUPFAM" id="SSF54631">
    <property type="entry name" value="CBS-domain pair"/>
    <property type="match status" value="1"/>
</dbReference>
<keyword evidence="1" id="KW-0677">Repeat</keyword>
<dbReference type="InterPro" id="IPR051462">
    <property type="entry name" value="CBS_domain-containing"/>
</dbReference>
<sequence>MLVKDCIDFSKKKSLVSVESDENIQFVYELMKKEGIHHAAVLRNGDLVGLVDYDAILNAVMLSPQHFNSLQAQDIMKTGLHAVDGESTLDNLVLAFNQKTVRALPYYEEGRLVSLVTQTDLLQILSALLKRDQSILDEAEAKGELFMANPVVQRVMNALSGLGI</sequence>
<gene>
    <name evidence="4" type="ORF">SAMN06296036_105271</name>
</gene>
<accession>A0A1Y6BPK9</accession>
<keyword evidence="2" id="KW-0129">CBS domain</keyword>
<dbReference type="PANTHER" id="PTHR48108">
    <property type="entry name" value="CBS DOMAIN-CONTAINING PROTEIN CBSX2, CHLOROPLASTIC"/>
    <property type="match status" value="1"/>
</dbReference>
<dbReference type="Proteomes" id="UP000192907">
    <property type="component" value="Unassembled WGS sequence"/>
</dbReference>
<evidence type="ECO:0000256" key="2">
    <source>
        <dbReference type="PROSITE-ProRule" id="PRU00703"/>
    </source>
</evidence>
<dbReference type="InterPro" id="IPR046342">
    <property type="entry name" value="CBS_dom_sf"/>
</dbReference>
<keyword evidence="5" id="KW-1185">Reference proteome</keyword>
<reference evidence="5" key="1">
    <citation type="submission" date="2017-04" db="EMBL/GenBank/DDBJ databases">
        <authorList>
            <person name="Varghese N."/>
            <person name="Submissions S."/>
        </authorList>
    </citation>
    <scope>NUCLEOTIDE SEQUENCE [LARGE SCALE GENOMIC DNA]</scope>
    <source>
        <strain evidence="5">RKEM611</strain>
    </source>
</reference>
<dbReference type="EMBL" id="FWZT01000005">
    <property type="protein sequence ID" value="SMF14055.1"/>
    <property type="molecule type" value="Genomic_DNA"/>
</dbReference>
<dbReference type="SMART" id="SM00116">
    <property type="entry name" value="CBS"/>
    <property type="match status" value="2"/>
</dbReference>
<dbReference type="PROSITE" id="PS51371">
    <property type="entry name" value="CBS"/>
    <property type="match status" value="2"/>
</dbReference>
<evidence type="ECO:0000259" key="3">
    <source>
        <dbReference type="PROSITE" id="PS51371"/>
    </source>
</evidence>
<dbReference type="AlphaFoldDB" id="A0A1Y6BPK9"/>
<dbReference type="InterPro" id="IPR000644">
    <property type="entry name" value="CBS_dom"/>
</dbReference>
<evidence type="ECO:0000313" key="5">
    <source>
        <dbReference type="Proteomes" id="UP000192907"/>
    </source>
</evidence>
<dbReference type="Pfam" id="PF00571">
    <property type="entry name" value="CBS"/>
    <property type="match status" value="2"/>
</dbReference>
<dbReference type="OrthoDB" id="9802114at2"/>
<evidence type="ECO:0000256" key="1">
    <source>
        <dbReference type="ARBA" id="ARBA00022737"/>
    </source>
</evidence>
<organism evidence="4 5">
    <name type="scientific">Pseudobacteriovorax antillogorgiicola</name>
    <dbReference type="NCBI Taxonomy" id="1513793"/>
    <lineage>
        <taxon>Bacteria</taxon>
        <taxon>Pseudomonadati</taxon>
        <taxon>Bdellovibrionota</taxon>
        <taxon>Oligoflexia</taxon>
        <taxon>Oligoflexales</taxon>
        <taxon>Pseudobacteriovoracaceae</taxon>
        <taxon>Pseudobacteriovorax</taxon>
    </lineage>
</organism>
<dbReference type="RefSeq" id="WP_132317169.1">
    <property type="nucleotide sequence ID" value="NZ_FWZT01000005.1"/>
</dbReference>
<feature type="domain" description="CBS" evidence="3">
    <location>
        <begin position="76"/>
        <end position="134"/>
    </location>
</feature>
<dbReference type="PANTHER" id="PTHR48108:SF26">
    <property type="entry name" value="CBS DOMAIN-CONTAINING PROTEIN DDB_G0289609"/>
    <property type="match status" value="1"/>
</dbReference>
<proteinExistence type="predicted"/>
<evidence type="ECO:0000313" key="4">
    <source>
        <dbReference type="EMBL" id="SMF14055.1"/>
    </source>
</evidence>